<feature type="domain" description="Helicase C-terminal" evidence="5">
    <location>
        <begin position="906"/>
        <end position="1070"/>
    </location>
</feature>
<dbReference type="GO" id="GO:0005524">
    <property type="term" value="F:ATP binding"/>
    <property type="evidence" value="ECO:0007669"/>
    <property type="project" value="InterPro"/>
</dbReference>
<dbReference type="AlphaFoldDB" id="A0A1S8NCX3"/>
<dbReference type="STRING" id="169679.CSACC_17720"/>
<dbReference type="InterPro" id="IPR014001">
    <property type="entry name" value="Helicase_ATP-bd"/>
</dbReference>
<evidence type="ECO:0000256" key="1">
    <source>
        <dbReference type="ARBA" id="ARBA00022801"/>
    </source>
</evidence>
<organism evidence="6 7">
    <name type="scientific">Clostridium saccharobutylicum</name>
    <dbReference type="NCBI Taxonomy" id="169679"/>
    <lineage>
        <taxon>Bacteria</taxon>
        <taxon>Bacillati</taxon>
        <taxon>Bacillota</taxon>
        <taxon>Clostridia</taxon>
        <taxon>Eubacteriales</taxon>
        <taxon>Clostridiaceae</taxon>
        <taxon>Clostridium</taxon>
    </lineage>
</organism>
<name>A0A1S8NCX3_CLOSA</name>
<dbReference type="Pfam" id="PF00176">
    <property type="entry name" value="SNF2-rel_dom"/>
    <property type="match status" value="1"/>
</dbReference>
<sequence length="1072" mass="125933">MKISKLEQIILHNSSKVNLNRAKHILNNKELLKFNISKINNVYNIYGNFKSGNKLQTCNTHLKIDFVEEKIIFAKCNCSMFSEIYYQNKTYLCEHLIATGLMFVEEVKKKLNNRTTNKDKFRIDKNILNELNFFRCTDSNNSAEEEECDLKYKRKKLEINVSISEVKENNSNCFDVSFFVGTNNMYSITNIKEWAESIINSKEYYIGKGLVYTPKKYYFSKADEELLEYIYEYTLFLDNENNERIIRIPNEILRRFLEKLLKKKIKLNYNYQTYITEVKDENVPLSFTLKQIKDNYILTTKKIFPIPLNEKMNVFFFDRKLFIPNKIQIEIYKIFYKHLKESGKIIFYNDTTIEELNKIISSLKLISDNLILDISVIEKIRENFKIDFKFKKGADKYICDVSFINDKEIISYCDALKSHNDIISDWNKIRIIESELNKYSFFYRDDTFVFLGNDDDYYDFLKHGKKSIQKIGSIKINDNEKYFSFRNGNISEFFLQENEDGKYDFTFNLEGVSKEELCNVVDAYRNKKSYIKLNDNTFINLGDASIIDTLRMIESLNIDVSDKKDTYELELGKIYYLNEKLNGDIKKIANSKETISNALEKLNEIDENNSEIPKKFNGRLREYQIKGYNWFENLSYLGLGGILGDEMGLGKTIQTIVFLASKQGKHSLIITPTSLIYNWKEEFNKFAPSLSVGIVHGNKNERKKVLDNIQEYDVLLTTYGTLRNDCLEYENIKFDYCILDEGQNINNPKAETTKIVKNINSKSRFILTGTPIENNLLELWSLFDFIMPGYLYSKEEFSNKFIKKDKENLDDLKILIRPYILRRIKKDVIKELPDKIEKKFLVELSLEQKKLYRSFIKDVQSKLQNPETRGNNMTIFSYLTRLRQICLDPSIIIDDYLGESAKLNVAKDLIIKNIFKHKILLFSQFTTVLKRMEKELKQEKIDYCYIDGSTSSKNRIKFVEEFNTNEQKRVFLISLKAGGTGLNLTSADMVIHFDPWWNPSVEEQATDRAHRIGQKHIVEVIKLIAKDTIEEKIMLLQEDKKILINNIITEELEDINIASALKSEQLLDLLLN</sequence>
<evidence type="ECO:0000259" key="4">
    <source>
        <dbReference type="PROSITE" id="PS51192"/>
    </source>
</evidence>
<dbReference type="PROSITE" id="PS50966">
    <property type="entry name" value="ZF_SWIM"/>
    <property type="match status" value="1"/>
</dbReference>
<dbReference type="SMART" id="SM00487">
    <property type="entry name" value="DEXDc"/>
    <property type="match status" value="1"/>
</dbReference>
<dbReference type="Gene3D" id="3.40.50.10810">
    <property type="entry name" value="Tandem AAA-ATPase domain"/>
    <property type="match status" value="1"/>
</dbReference>
<dbReference type="SMART" id="SM00490">
    <property type="entry name" value="HELICc"/>
    <property type="match status" value="1"/>
</dbReference>
<dbReference type="SUPFAM" id="SSF52540">
    <property type="entry name" value="P-loop containing nucleoside triphosphate hydrolases"/>
    <property type="match status" value="2"/>
</dbReference>
<evidence type="ECO:0000313" key="7">
    <source>
        <dbReference type="Proteomes" id="UP000191154"/>
    </source>
</evidence>
<dbReference type="Pfam" id="PF08455">
    <property type="entry name" value="SNF2_assoc"/>
    <property type="match status" value="1"/>
</dbReference>
<dbReference type="GO" id="GO:0016787">
    <property type="term" value="F:hydrolase activity"/>
    <property type="evidence" value="ECO:0007669"/>
    <property type="project" value="UniProtKB-KW"/>
</dbReference>
<keyword evidence="2" id="KW-0863">Zinc-finger</keyword>
<dbReference type="InterPro" id="IPR049730">
    <property type="entry name" value="SNF2/RAD54-like_C"/>
</dbReference>
<keyword evidence="2" id="KW-0479">Metal-binding</keyword>
<dbReference type="Proteomes" id="UP000191154">
    <property type="component" value="Unassembled WGS sequence"/>
</dbReference>
<feature type="domain" description="SWIM-type" evidence="3">
    <location>
        <begin position="60"/>
        <end position="104"/>
    </location>
</feature>
<comment type="caution">
    <text evidence="6">The sequence shown here is derived from an EMBL/GenBank/DDBJ whole genome shotgun (WGS) entry which is preliminary data.</text>
</comment>
<dbReference type="InterPro" id="IPR038718">
    <property type="entry name" value="SNF2-like_sf"/>
</dbReference>
<dbReference type="CDD" id="cd18012">
    <property type="entry name" value="DEXQc_arch_SWI2_SNF2"/>
    <property type="match status" value="1"/>
</dbReference>
<dbReference type="InterPro" id="IPR027417">
    <property type="entry name" value="P-loop_NTPase"/>
</dbReference>
<dbReference type="InterPro" id="IPR013663">
    <property type="entry name" value="Helicase_SWF/SNF/SWI_bac"/>
</dbReference>
<dbReference type="Gene3D" id="3.40.50.300">
    <property type="entry name" value="P-loop containing nucleotide triphosphate hydrolases"/>
    <property type="match status" value="1"/>
</dbReference>
<dbReference type="EMBL" id="LZYZ01000002">
    <property type="protein sequence ID" value="OOM14309.1"/>
    <property type="molecule type" value="Genomic_DNA"/>
</dbReference>
<dbReference type="Pfam" id="PF00271">
    <property type="entry name" value="Helicase_C"/>
    <property type="match status" value="1"/>
</dbReference>
<feature type="domain" description="Helicase ATP-binding" evidence="4">
    <location>
        <begin position="632"/>
        <end position="789"/>
    </location>
</feature>
<dbReference type="PANTHER" id="PTHR10799">
    <property type="entry name" value="SNF2/RAD54 HELICASE FAMILY"/>
    <property type="match status" value="1"/>
</dbReference>
<dbReference type="InterPro" id="IPR007527">
    <property type="entry name" value="Znf_SWIM"/>
</dbReference>
<dbReference type="CDD" id="cd18793">
    <property type="entry name" value="SF2_C_SNF"/>
    <property type="match status" value="1"/>
</dbReference>
<dbReference type="RefSeq" id="WP_077864578.1">
    <property type="nucleotide sequence ID" value="NZ_LZYZ01000002.1"/>
</dbReference>
<dbReference type="PROSITE" id="PS51194">
    <property type="entry name" value="HELICASE_CTER"/>
    <property type="match status" value="1"/>
</dbReference>
<evidence type="ECO:0000259" key="5">
    <source>
        <dbReference type="PROSITE" id="PS51194"/>
    </source>
</evidence>
<evidence type="ECO:0000256" key="2">
    <source>
        <dbReference type="PROSITE-ProRule" id="PRU00325"/>
    </source>
</evidence>
<keyword evidence="1" id="KW-0378">Hydrolase</keyword>
<protein>
    <submittedName>
        <fullName evidence="6">RNA polymerase-associated protein RapA</fullName>
    </submittedName>
</protein>
<dbReference type="InterPro" id="IPR000330">
    <property type="entry name" value="SNF2_N"/>
</dbReference>
<dbReference type="PROSITE" id="PS51192">
    <property type="entry name" value="HELICASE_ATP_BIND_1"/>
    <property type="match status" value="1"/>
</dbReference>
<evidence type="ECO:0000259" key="3">
    <source>
        <dbReference type="PROSITE" id="PS50966"/>
    </source>
</evidence>
<evidence type="ECO:0000313" key="6">
    <source>
        <dbReference type="EMBL" id="OOM14309.1"/>
    </source>
</evidence>
<accession>A0A1S8NCX3</accession>
<dbReference type="GO" id="GO:0008270">
    <property type="term" value="F:zinc ion binding"/>
    <property type="evidence" value="ECO:0007669"/>
    <property type="project" value="UniProtKB-KW"/>
</dbReference>
<gene>
    <name evidence="6" type="primary">rapA_1</name>
    <name evidence="6" type="ORF">CLOSAC_11820</name>
</gene>
<proteinExistence type="predicted"/>
<reference evidence="6 7" key="1">
    <citation type="submission" date="2016-05" db="EMBL/GenBank/DDBJ databases">
        <title>Microbial solvent formation.</title>
        <authorList>
            <person name="Poehlein A."/>
            <person name="Montoya Solano J.D."/>
            <person name="Flitsch S."/>
            <person name="Krabben P."/>
            <person name="Duerre P."/>
            <person name="Daniel R."/>
        </authorList>
    </citation>
    <scope>NUCLEOTIDE SEQUENCE [LARGE SCALE GENOMIC DNA]</scope>
    <source>
        <strain evidence="6 7">L1-8</strain>
    </source>
</reference>
<dbReference type="InterPro" id="IPR001650">
    <property type="entry name" value="Helicase_C-like"/>
</dbReference>
<keyword evidence="2" id="KW-0862">Zinc</keyword>